<dbReference type="Proteomes" id="UP000184498">
    <property type="component" value="Unassembled WGS sequence"/>
</dbReference>
<dbReference type="InterPro" id="IPR029491">
    <property type="entry name" value="Helicase_HTH"/>
</dbReference>
<dbReference type="InterPro" id="IPR051055">
    <property type="entry name" value="PIF1_helicase"/>
</dbReference>
<evidence type="ECO:0000313" key="3">
    <source>
        <dbReference type="EMBL" id="SHK10334.1"/>
    </source>
</evidence>
<evidence type="ECO:0000313" key="4">
    <source>
        <dbReference type="Proteomes" id="UP000184498"/>
    </source>
</evidence>
<dbReference type="CDD" id="cd18809">
    <property type="entry name" value="SF1_C_RecD"/>
    <property type="match status" value="1"/>
</dbReference>
<gene>
    <name evidence="3" type="ORF">SAMN05444371_1252</name>
</gene>
<dbReference type="GO" id="GO:0006281">
    <property type="term" value="P:DNA repair"/>
    <property type="evidence" value="ECO:0007669"/>
    <property type="project" value="InterPro"/>
</dbReference>
<dbReference type="Gene3D" id="3.40.50.300">
    <property type="entry name" value="P-loop containing nucleotide triphosphate hydrolases"/>
    <property type="match status" value="2"/>
</dbReference>
<dbReference type="AlphaFoldDB" id="A0A1M6PQT3"/>
<dbReference type="Pfam" id="PF05970">
    <property type="entry name" value="PIF1"/>
    <property type="match status" value="1"/>
</dbReference>
<proteinExistence type="predicted"/>
<dbReference type="GO" id="GO:0000723">
    <property type="term" value="P:telomere maintenance"/>
    <property type="evidence" value="ECO:0007669"/>
    <property type="project" value="InterPro"/>
</dbReference>
<accession>A0A1M6PQT3</accession>
<sequence length="708" mass="82152">MNDSLFEIVEHTNRNIFLTGKAGTGKTTFLNDFVKKTKKKHIVVAPTGIAAINAGGVTIHSMFGLPLRTFLPTTERIDQNLANNIADLMPHFKYRKDKLKLLREIEIIIIDEASMLRADVLDMMDFALRHVRRNQQKFGGVQMLFIGDLYQLPPVVRDEYVLAMYYSSPFFFHAKALEGSNFITLELTKVYRQTDEYFLEILNAIRDGIIEDIDFDKLNERYQSEFNTKDEAYVYLCSHNKMADDINQKKIKELGGKVHSYIADVVGDFKETQYPNDEVLELKVGAQIMFIRNDTSPDKKYYNGKLAQISYLDEDEISVILDGSEEEITLKAETWEQKKYSLDDEKNIKEEVLGSFKQFPIRLAWAVTIHKSQGLTFDRLIIDAGKSFASGQVYVALSRCRTLEGIVLKSKITPEVIFSDKRVSKFQDETHANAKIEEILNSEKYDYSIQKVIRRIDCTWFISALENFNVSAKTAKFIEKERMNQLYQGLKPEITNLVNIFQKFERILVQKTQKSLNKEEEWSEIEDKAKGAVNFFFSNVNEKVFSLLKDFYSETKGVKGLKGFNEDFRIWLDDIEDYLKDLKEVYLLETPLFDKEKDVEVSMTIKKVPTHVLTYQLFQNGKTVAEIAKERGLVNSTIFGHLSKYAEQNLLDRNDLLRIYPKEKVTVFEKVFKENPKDSINDWKAALPADFDYGEIRLIWNYFLNLKK</sequence>
<dbReference type="EMBL" id="FRAM01000001">
    <property type="protein sequence ID" value="SHK10334.1"/>
    <property type="molecule type" value="Genomic_DNA"/>
</dbReference>
<name>A0A1M6PQT3_9FLAO</name>
<dbReference type="InterPro" id="IPR027417">
    <property type="entry name" value="P-loop_NTPase"/>
</dbReference>
<reference evidence="4" key="1">
    <citation type="submission" date="2016-11" db="EMBL/GenBank/DDBJ databases">
        <authorList>
            <person name="Varghese N."/>
            <person name="Submissions S."/>
        </authorList>
    </citation>
    <scope>NUCLEOTIDE SEQUENCE [LARGE SCALE GENOMIC DNA]</scope>
    <source>
        <strain evidence="4">DSM 18016</strain>
    </source>
</reference>
<dbReference type="GO" id="GO:0003678">
    <property type="term" value="F:DNA helicase activity"/>
    <property type="evidence" value="ECO:0007669"/>
    <property type="project" value="InterPro"/>
</dbReference>
<protein>
    <submittedName>
        <fullName evidence="3">Helix-turn-helix domain-containing protein</fullName>
    </submittedName>
</protein>
<dbReference type="Pfam" id="PF14493">
    <property type="entry name" value="HTH_40"/>
    <property type="match status" value="1"/>
</dbReference>
<feature type="domain" description="Helicase Helix-turn-helix" evidence="2">
    <location>
        <begin position="610"/>
        <end position="699"/>
    </location>
</feature>
<dbReference type="PANTHER" id="PTHR47642">
    <property type="entry name" value="ATP-DEPENDENT DNA HELICASE"/>
    <property type="match status" value="1"/>
</dbReference>
<evidence type="ECO:0000259" key="2">
    <source>
        <dbReference type="Pfam" id="PF14493"/>
    </source>
</evidence>
<dbReference type="SUPFAM" id="SSF52540">
    <property type="entry name" value="P-loop containing nucleoside triphosphate hydrolases"/>
    <property type="match status" value="2"/>
</dbReference>
<organism evidence="3 4">
    <name type="scientific">Epilithonimonas mollis</name>
    <dbReference type="NCBI Taxonomy" id="216903"/>
    <lineage>
        <taxon>Bacteria</taxon>
        <taxon>Pseudomonadati</taxon>
        <taxon>Bacteroidota</taxon>
        <taxon>Flavobacteriia</taxon>
        <taxon>Flavobacteriales</taxon>
        <taxon>Weeksellaceae</taxon>
        <taxon>Chryseobacterium group</taxon>
        <taxon>Epilithonimonas</taxon>
    </lineage>
</organism>
<evidence type="ECO:0000259" key="1">
    <source>
        <dbReference type="Pfam" id="PF05970"/>
    </source>
</evidence>
<feature type="domain" description="DNA helicase Pif1-like DEAD-box helicase" evidence="1">
    <location>
        <begin position="8"/>
        <end position="212"/>
    </location>
</feature>
<dbReference type="RefSeq" id="WP_072996902.1">
    <property type="nucleotide sequence ID" value="NZ_FRAM01000001.1"/>
</dbReference>
<dbReference type="STRING" id="216903.SAMN05444371_1252"/>
<dbReference type="InterPro" id="IPR010285">
    <property type="entry name" value="DNA_helicase_pif1-like_DEAD"/>
</dbReference>
<dbReference type="FunFam" id="3.40.50.300:FF:001498">
    <property type="entry name" value="ATP-dependent DNA helicase"/>
    <property type="match status" value="1"/>
</dbReference>
<dbReference type="OrthoDB" id="9763659at2"/>
<dbReference type="PANTHER" id="PTHR47642:SF5">
    <property type="entry name" value="ATP-DEPENDENT DNA HELICASE"/>
    <property type="match status" value="1"/>
</dbReference>
<keyword evidence="4" id="KW-1185">Reference proteome</keyword>